<name>A0A1C0ARB1_9ACTN</name>
<evidence type="ECO:0000313" key="7">
    <source>
        <dbReference type="EMBL" id="OCL36725.1"/>
    </source>
</evidence>
<organism evidence="7 8">
    <name type="scientific">Tessaracoccus lapidicaptus</name>
    <dbReference type="NCBI Taxonomy" id="1427523"/>
    <lineage>
        <taxon>Bacteria</taxon>
        <taxon>Bacillati</taxon>
        <taxon>Actinomycetota</taxon>
        <taxon>Actinomycetes</taxon>
        <taxon>Propionibacteriales</taxon>
        <taxon>Propionibacteriaceae</taxon>
        <taxon>Tessaracoccus</taxon>
    </lineage>
</organism>
<evidence type="ECO:0000256" key="5">
    <source>
        <dbReference type="ARBA" id="ARBA00022989"/>
    </source>
</evidence>
<proteinExistence type="inferred from homology"/>
<gene>
    <name evidence="7" type="ORF">BCR15_13540</name>
</gene>
<protein>
    <submittedName>
        <fullName evidence="7">Uncharacterized protein</fullName>
    </submittedName>
</protein>
<keyword evidence="5" id="KW-1133">Transmembrane helix</keyword>
<keyword evidence="3" id="KW-1003">Cell membrane</keyword>
<dbReference type="PANTHER" id="PTHR30106:SF2">
    <property type="entry name" value="UPF0324 INNER MEMBRANE PROTEIN YEIH"/>
    <property type="match status" value="1"/>
</dbReference>
<comment type="similarity">
    <text evidence="2">Belongs to the UPF0324 family.</text>
</comment>
<comment type="caution">
    <text evidence="7">The sequence shown here is derived from an EMBL/GenBank/DDBJ whole genome shotgun (WGS) entry which is preliminary data.</text>
</comment>
<dbReference type="Proteomes" id="UP000093501">
    <property type="component" value="Unassembled WGS sequence"/>
</dbReference>
<comment type="subcellular location">
    <subcellularLocation>
        <location evidence="1">Cell membrane</location>
        <topology evidence="1">Multi-pass membrane protein</topology>
    </subcellularLocation>
</comment>
<dbReference type="AlphaFoldDB" id="A0A1C0ARB1"/>
<evidence type="ECO:0000256" key="4">
    <source>
        <dbReference type="ARBA" id="ARBA00022692"/>
    </source>
</evidence>
<dbReference type="Pfam" id="PF03601">
    <property type="entry name" value="Cons_hypoth698"/>
    <property type="match status" value="1"/>
</dbReference>
<dbReference type="EMBL" id="MBQD01000007">
    <property type="protein sequence ID" value="OCL36725.1"/>
    <property type="molecule type" value="Genomic_DNA"/>
</dbReference>
<keyword evidence="8" id="KW-1185">Reference proteome</keyword>
<accession>A0A1C0ARB1</accession>
<evidence type="ECO:0000256" key="1">
    <source>
        <dbReference type="ARBA" id="ARBA00004651"/>
    </source>
</evidence>
<keyword evidence="6" id="KW-0472">Membrane</keyword>
<keyword evidence="4" id="KW-0812">Transmembrane</keyword>
<dbReference type="PANTHER" id="PTHR30106">
    <property type="entry name" value="INNER MEMBRANE PROTEIN YEIH-RELATED"/>
    <property type="match status" value="1"/>
</dbReference>
<dbReference type="GO" id="GO:0005886">
    <property type="term" value="C:plasma membrane"/>
    <property type="evidence" value="ECO:0007669"/>
    <property type="project" value="UniProtKB-SubCell"/>
</dbReference>
<sequence length="332" mass="32637">MTSFRAAIPGLAACLAAAVASVAVSRVVPLASPLLVAILAGVAWRTARATTASWAPGVGVAGRQLLRAGIVLLGLQVSLVTVVGLGPATLTLVAAAVGVTFATTAWLGRRLGLGAEQSLLVAAGFSICGAAAVAAAEGVTDSDEEEVATAVALVVVFGTGMIVALPLLATVLGLTPTAAGLWIGASTHEVAQVVAAAGLVGAESLGVAVTVKLARVALLAPVMGVLAGRERRRLRALPGAGARDLRLPPVVPLFVVGFLAAMAARTVGLVPESALTVLGQVQQLLLAAAMFALGLGVDLRALATVGRRPLLLGAAATLLIGSIGLAGAVAIA</sequence>
<reference evidence="8" key="1">
    <citation type="submission" date="2016-07" db="EMBL/GenBank/DDBJ databases">
        <authorList>
            <person name="Florea S."/>
            <person name="Webb J.S."/>
            <person name="Jaromczyk J."/>
            <person name="Schardl C.L."/>
        </authorList>
    </citation>
    <scope>NUCLEOTIDE SEQUENCE [LARGE SCALE GENOMIC DNA]</scope>
    <source>
        <strain evidence="8">IPBSL-7</strain>
    </source>
</reference>
<evidence type="ECO:0000256" key="6">
    <source>
        <dbReference type="ARBA" id="ARBA00023136"/>
    </source>
</evidence>
<dbReference type="InterPro" id="IPR018383">
    <property type="entry name" value="UPF0324_pro"/>
</dbReference>
<evidence type="ECO:0000313" key="8">
    <source>
        <dbReference type="Proteomes" id="UP000093501"/>
    </source>
</evidence>
<dbReference type="RefSeq" id="WP_068750228.1">
    <property type="nucleotide sequence ID" value="NZ_LR214441.1"/>
</dbReference>
<evidence type="ECO:0000256" key="2">
    <source>
        <dbReference type="ARBA" id="ARBA00007977"/>
    </source>
</evidence>
<evidence type="ECO:0000256" key="3">
    <source>
        <dbReference type="ARBA" id="ARBA00022475"/>
    </source>
</evidence>